<sequence length="313" mass="33867">MSYPIRVADVMSAPVVTAAPNETVADAAGILLEEDINSVVIVEADEVDEVHKVVGIATGTDLIRALDRSESPREKLLADVMSAPVATTDPAAELKDALETMHDHGVARLVVVEDDRLVGLVSTDDVIRYAPQVFHRRTLATGYESRPQYRARQETEYEHADWTFECSTVSADGLSVGDRAEFSKTISEADVRSFATASGDTNRLHLDERYAGETRFGRRIVHGTLVSGLISAALARLPGVTIYVSQDLAFLAPLDLGERVTAVCEIVGEIGDRKFELTTDVLDSDGERVLEGEATVLVDDEPETATVEVEAIA</sequence>
<dbReference type="InterPro" id="IPR029069">
    <property type="entry name" value="HotDog_dom_sf"/>
</dbReference>
<dbReference type="Pfam" id="PF01575">
    <property type="entry name" value="MaoC_dehydratas"/>
    <property type="match status" value="1"/>
</dbReference>
<accession>L9X982</accession>
<dbReference type="PANTHER" id="PTHR43437">
    <property type="entry name" value="HYDROXYACYL-THIOESTER DEHYDRATASE TYPE 2, MITOCHONDRIAL-RELATED"/>
    <property type="match status" value="1"/>
</dbReference>
<dbReference type="AlphaFoldDB" id="L9X982"/>
<dbReference type="SUPFAM" id="SSF54631">
    <property type="entry name" value="CBS-domain pair"/>
    <property type="match status" value="1"/>
</dbReference>
<proteinExistence type="predicted"/>
<name>L9X982_9EURY</name>
<dbReference type="SMART" id="SM00116">
    <property type="entry name" value="CBS"/>
    <property type="match status" value="2"/>
</dbReference>
<dbReference type="Gene3D" id="3.10.129.10">
    <property type="entry name" value="Hotdog Thioesterase"/>
    <property type="match status" value="1"/>
</dbReference>
<dbReference type="OrthoDB" id="51509at2157"/>
<keyword evidence="1" id="KW-0129">CBS domain</keyword>
<dbReference type="PROSITE" id="PS51371">
    <property type="entry name" value="CBS"/>
    <property type="match status" value="2"/>
</dbReference>
<dbReference type="STRING" id="1227497.C491_11848"/>
<dbReference type="Pfam" id="PF00571">
    <property type="entry name" value="CBS"/>
    <property type="match status" value="2"/>
</dbReference>
<dbReference type="InterPro" id="IPR002539">
    <property type="entry name" value="MaoC-like_dom"/>
</dbReference>
<dbReference type="eggNOG" id="arCOG00778">
    <property type="taxonomic scope" value="Archaea"/>
</dbReference>
<dbReference type="Proteomes" id="UP000011688">
    <property type="component" value="Unassembled WGS sequence"/>
</dbReference>
<dbReference type="GO" id="GO:0019171">
    <property type="term" value="F:(3R)-hydroxyacyl-[acyl-carrier-protein] dehydratase activity"/>
    <property type="evidence" value="ECO:0007669"/>
    <property type="project" value="TreeGrafter"/>
</dbReference>
<comment type="caution">
    <text evidence="3">The sequence shown here is derived from an EMBL/GenBank/DDBJ whole genome shotgun (WGS) entry which is preliminary data.</text>
</comment>
<protein>
    <submittedName>
        <fullName evidence="3">Putative signal transduction protein with CBS domains</fullName>
    </submittedName>
</protein>
<dbReference type="GO" id="GO:0006633">
    <property type="term" value="P:fatty acid biosynthetic process"/>
    <property type="evidence" value="ECO:0007669"/>
    <property type="project" value="TreeGrafter"/>
</dbReference>
<dbReference type="CDD" id="cd03449">
    <property type="entry name" value="R_hydratase"/>
    <property type="match status" value="1"/>
</dbReference>
<gene>
    <name evidence="3" type="ORF">C491_11848</name>
</gene>
<feature type="domain" description="CBS" evidence="2">
    <location>
        <begin position="11"/>
        <end position="73"/>
    </location>
</feature>
<dbReference type="PATRIC" id="fig|1227497.3.peg.2447"/>
<dbReference type="InterPro" id="IPR000644">
    <property type="entry name" value="CBS_dom"/>
</dbReference>
<evidence type="ECO:0000313" key="4">
    <source>
        <dbReference type="Proteomes" id="UP000011688"/>
    </source>
</evidence>
<dbReference type="eggNOG" id="arCOG00606">
    <property type="taxonomic scope" value="Archaea"/>
</dbReference>
<dbReference type="PANTHER" id="PTHR43437:SF3">
    <property type="entry name" value="HYDROXYACYL-THIOESTER DEHYDRATASE TYPE 2, MITOCHONDRIAL"/>
    <property type="match status" value="1"/>
</dbReference>
<evidence type="ECO:0000256" key="1">
    <source>
        <dbReference type="PROSITE-ProRule" id="PRU00703"/>
    </source>
</evidence>
<keyword evidence="4" id="KW-1185">Reference proteome</keyword>
<dbReference type="InterPro" id="IPR050965">
    <property type="entry name" value="UPF0336/Enoyl-CoA_hydratase"/>
</dbReference>
<dbReference type="Gene3D" id="3.10.580.10">
    <property type="entry name" value="CBS-domain"/>
    <property type="match status" value="1"/>
</dbReference>
<organism evidence="3 4">
    <name type="scientific">Natronococcus amylolyticus DSM 10524</name>
    <dbReference type="NCBI Taxonomy" id="1227497"/>
    <lineage>
        <taxon>Archaea</taxon>
        <taxon>Methanobacteriati</taxon>
        <taxon>Methanobacteriota</taxon>
        <taxon>Stenosarchaea group</taxon>
        <taxon>Halobacteria</taxon>
        <taxon>Halobacteriales</taxon>
        <taxon>Natrialbaceae</taxon>
        <taxon>Natronococcus</taxon>
    </lineage>
</organism>
<evidence type="ECO:0000313" key="3">
    <source>
        <dbReference type="EMBL" id="ELY57193.1"/>
    </source>
</evidence>
<dbReference type="EMBL" id="AOIB01000025">
    <property type="protein sequence ID" value="ELY57193.1"/>
    <property type="molecule type" value="Genomic_DNA"/>
</dbReference>
<evidence type="ECO:0000259" key="2">
    <source>
        <dbReference type="PROSITE" id="PS51371"/>
    </source>
</evidence>
<reference evidence="3 4" key="1">
    <citation type="journal article" date="2014" name="PLoS Genet.">
        <title>Phylogenetically driven sequencing of extremely halophilic archaea reveals strategies for static and dynamic osmo-response.</title>
        <authorList>
            <person name="Becker E.A."/>
            <person name="Seitzer P.M."/>
            <person name="Tritt A."/>
            <person name="Larsen D."/>
            <person name="Krusor M."/>
            <person name="Yao A.I."/>
            <person name="Wu D."/>
            <person name="Madern D."/>
            <person name="Eisen J.A."/>
            <person name="Darling A.E."/>
            <person name="Facciotti M.T."/>
        </authorList>
    </citation>
    <scope>NUCLEOTIDE SEQUENCE [LARGE SCALE GENOMIC DNA]</scope>
    <source>
        <strain evidence="3 4">DSM 10524</strain>
    </source>
</reference>
<feature type="domain" description="CBS" evidence="2">
    <location>
        <begin position="81"/>
        <end position="139"/>
    </location>
</feature>
<dbReference type="RefSeq" id="WP_005556433.1">
    <property type="nucleotide sequence ID" value="NZ_AOIB01000025.1"/>
</dbReference>
<dbReference type="InterPro" id="IPR046342">
    <property type="entry name" value="CBS_dom_sf"/>
</dbReference>
<dbReference type="SUPFAM" id="SSF54637">
    <property type="entry name" value="Thioesterase/thiol ester dehydrase-isomerase"/>
    <property type="match status" value="1"/>
</dbReference>